<evidence type="ECO:0000256" key="1">
    <source>
        <dbReference type="PROSITE-ProRule" id="PRU00182"/>
    </source>
</evidence>
<dbReference type="InterPro" id="IPR036986">
    <property type="entry name" value="S4_RNA-bd_sf"/>
</dbReference>
<dbReference type="Pfam" id="PF25818">
    <property type="entry name" value="MTRES1_C"/>
    <property type="match status" value="1"/>
</dbReference>
<dbReference type="CDD" id="cd00165">
    <property type="entry name" value="S4"/>
    <property type="match status" value="1"/>
</dbReference>
<keyword evidence="1" id="KW-0694">RNA-binding</keyword>
<sequence>MINSYLNKFISKFYKQAVPLTQIRLFSVIDVVVSSLRIDRLLATGLGTGRNKIELSLLSGCVKLNGKTVLDKSVEVKKGDIIDRISQENSTEEKYVLARVQLQEIGEKTIKGNIRVRLMRSKYIVIEKLNYQSSLQIESRE</sequence>
<dbReference type="Gene3D" id="3.10.290.10">
    <property type="entry name" value="RNA-binding S4 domain"/>
    <property type="match status" value="1"/>
</dbReference>
<dbReference type="Proteomes" id="UP001652625">
    <property type="component" value="Chromosome 05"/>
</dbReference>
<dbReference type="GeneID" id="136080490"/>
<dbReference type="PROSITE" id="PS50889">
    <property type="entry name" value="S4"/>
    <property type="match status" value="1"/>
</dbReference>
<dbReference type="SMART" id="SM00363">
    <property type="entry name" value="S4"/>
    <property type="match status" value="1"/>
</dbReference>
<dbReference type="PANTHER" id="PTHR13633:SF3">
    <property type="entry name" value="MITOCHONDRIAL TRANSCRIPTION RESCUE FACTOR 1"/>
    <property type="match status" value="1"/>
</dbReference>
<accession>A0ABM4BVR0</accession>
<dbReference type="InterPro" id="IPR057896">
    <property type="entry name" value="MTRES1_C"/>
</dbReference>
<evidence type="ECO:0000313" key="4">
    <source>
        <dbReference type="RefSeq" id="XP_065653286.1"/>
    </source>
</evidence>
<evidence type="ECO:0000259" key="2">
    <source>
        <dbReference type="SMART" id="SM00363"/>
    </source>
</evidence>
<protein>
    <submittedName>
        <fullName evidence="4">Mitochondrial transcription rescue factor 1-like</fullName>
    </submittedName>
</protein>
<dbReference type="RefSeq" id="XP_065653286.1">
    <property type="nucleotide sequence ID" value="XM_065797214.1"/>
</dbReference>
<organism evidence="3 4">
    <name type="scientific">Hydra vulgaris</name>
    <name type="common">Hydra</name>
    <name type="synonym">Hydra attenuata</name>
    <dbReference type="NCBI Taxonomy" id="6087"/>
    <lineage>
        <taxon>Eukaryota</taxon>
        <taxon>Metazoa</taxon>
        <taxon>Cnidaria</taxon>
        <taxon>Hydrozoa</taxon>
        <taxon>Hydroidolina</taxon>
        <taxon>Anthoathecata</taxon>
        <taxon>Aplanulata</taxon>
        <taxon>Hydridae</taxon>
        <taxon>Hydra</taxon>
    </lineage>
</organism>
<reference evidence="4" key="1">
    <citation type="submission" date="2025-08" db="UniProtKB">
        <authorList>
            <consortium name="RefSeq"/>
        </authorList>
    </citation>
    <scope>IDENTIFICATION</scope>
</reference>
<proteinExistence type="predicted"/>
<evidence type="ECO:0000313" key="3">
    <source>
        <dbReference type="Proteomes" id="UP001652625"/>
    </source>
</evidence>
<feature type="domain" description="RNA-binding S4" evidence="2">
    <location>
        <begin position="36"/>
        <end position="97"/>
    </location>
</feature>
<name>A0ABM4BVR0_HYDVU</name>
<dbReference type="InterPro" id="IPR002942">
    <property type="entry name" value="S4_RNA-bd"/>
</dbReference>
<dbReference type="SUPFAM" id="SSF55174">
    <property type="entry name" value="Alpha-L RNA-binding motif"/>
    <property type="match status" value="1"/>
</dbReference>
<dbReference type="PANTHER" id="PTHR13633">
    <property type="entry name" value="MITOCHONDRIAL TRANSCRIPTION RESCUE FACTOR 1"/>
    <property type="match status" value="1"/>
</dbReference>
<keyword evidence="3" id="KW-1185">Reference proteome</keyword>
<gene>
    <name evidence="4" type="primary">LOC136080490</name>
</gene>